<name>A0A564Y0R7_HYMDI</name>
<proteinExistence type="predicted"/>
<dbReference type="EMBL" id="CABIJS010000033">
    <property type="protein sequence ID" value="VUZ40368.1"/>
    <property type="molecule type" value="Genomic_DNA"/>
</dbReference>
<evidence type="ECO:0000313" key="2">
    <source>
        <dbReference type="Proteomes" id="UP000321570"/>
    </source>
</evidence>
<evidence type="ECO:0000313" key="1">
    <source>
        <dbReference type="EMBL" id="VUZ40368.1"/>
    </source>
</evidence>
<accession>A0A564Y0R7</accession>
<gene>
    <name evidence="1" type="ORF">WMSIL1_LOCUS1371</name>
</gene>
<dbReference type="Proteomes" id="UP000321570">
    <property type="component" value="Unassembled WGS sequence"/>
</dbReference>
<organism evidence="1 2">
    <name type="scientific">Hymenolepis diminuta</name>
    <name type="common">Rat tapeworm</name>
    <dbReference type="NCBI Taxonomy" id="6216"/>
    <lineage>
        <taxon>Eukaryota</taxon>
        <taxon>Metazoa</taxon>
        <taxon>Spiralia</taxon>
        <taxon>Lophotrochozoa</taxon>
        <taxon>Platyhelminthes</taxon>
        <taxon>Cestoda</taxon>
        <taxon>Eucestoda</taxon>
        <taxon>Cyclophyllidea</taxon>
        <taxon>Hymenolepididae</taxon>
        <taxon>Hymenolepis</taxon>
    </lineage>
</organism>
<reference evidence="1 2" key="1">
    <citation type="submission" date="2019-07" db="EMBL/GenBank/DDBJ databases">
        <authorList>
            <person name="Jastrzebski P J."/>
            <person name="Paukszto L."/>
            <person name="Jastrzebski P J."/>
        </authorList>
    </citation>
    <scope>NUCLEOTIDE SEQUENCE [LARGE SCALE GENOMIC DNA]</scope>
    <source>
        <strain evidence="1 2">WMS-il1</strain>
    </source>
</reference>
<feature type="non-terminal residue" evidence="1">
    <location>
        <position position="173"/>
    </location>
</feature>
<keyword evidence="2" id="KW-1185">Reference proteome</keyword>
<protein>
    <submittedName>
        <fullName evidence="1">Uncharacterized protein</fullName>
    </submittedName>
</protein>
<dbReference type="AlphaFoldDB" id="A0A564Y0R7"/>
<sequence>MFELASVDKFCKLKTLRRIHQASRPIKTMSEMKPKKLERDDSMLSQLSDITLCFACDKESRTCNNDGYTPGEVSPPDFNPVRLRHLRRTFSSSARLDALRHPLNYDEYEEAPAPAHSLPEHLNYLPSSDDGEIHWEKFEYDLMLNKHADDLHEILENQLCVNRMDTSDEDNQI</sequence>